<organism evidence="1 2">
    <name type="scientific">Penicillium italicum</name>
    <name type="common">Blue mold</name>
    <dbReference type="NCBI Taxonomy" id="40296"/>
    <lineage>
        <taxon>Eukaryota</taxon>
        <taxon>Fungi</taxon>
        <taxon>Dikarya</taxon>
        <taxon>Ascomycota</taxon>
        <taxon>Pezizomycotina</taxon>
        <taxon>Eurotiomycetes</taxon>
        <taxon>Eurotiomycetidae</taxon>
        <taxon>Eurotiales</taxon>
        <taxon>Aspergillaceae</taxon>
        <taxon>Penicillium</taxon>
    </lineage>
</organism>
<dbReference type="EMBL" id="JQGA01000214">
    <property type="protein sequence ID" value="KGO77208.1"/>
    <property type="molecule type" value="Genomic_DNA"/>
</dbReference>
<dbReference type="PhylomeDB" id="A0A0A2LDD2"/>
<accession>A0A0A2LDD2</accession>
<dbReference type="AlphaFoldDB" id="A0A0A2LDD2"/>
<name>A0A0A2LDD2_PENIT</name>
<reference evidence="1 2" key="1">
    <citation type="journal article" date="2015" name="Mol. Plant Microbe Interact.">
        <title>Genome, transcriptome, and functional analyses of Penicillium expansum provide new insights into secondary metabolism and pathogenicity.</title>
        <authorList>
            <person name="Ballester A.R."/>
            <person name="Marcet-Houben M."/>
            <person name="Levin E."/>
            <person name="Sela N."/>
            <person name="Selma-Lazaro C."/>
            <person name="Carmona L."/>
            <person name="Wisniewski M."/>
            <person name="Droby S."/>
            <person name="Gonzalez-Candelas L."/>
            <person name="Gabaldon T."/>
        </authorList>
    </citation>
    <scope>NUCLEOTIDE SEQUENCE [LARGE SCALE GENOMIC DNA]</scope>
    <source>
        <strain evidence="1 2">PHI-1</strain>
    </source>
</reference>
<sequence length="270" mass="30631">MFEQRVDKCLQMLAGVIDSGTSNAFKCAFPGRKSAGKWRLEHAPKGFGGAHSGRHLYNMNGGNVNEVDYFFMRPEDTEQKLSEDTVILHLPNKENGVLDVILYVRDRESTVLNKALDNLPWTFLSWSIHRGLRDILVAFSRERMDRYRNSLAKTLSLAVLNMSEKFEARGWNSQFVRDEMADMASSAVLAGRGNSGDAVRVVTDIAAVMWDGDASALDETHFWRQKIPEPCSPNLSPRTVIALVKCFVLEWSLDLDYQMYHDFPMELYLG</sequence>
<dbReference type="HOGENOM" id="CLU_090066_0_0_1"/>
<gene>
    <name evidence="1" type="ORF">PITC_023320</name>
</gene>
<comment type="caution">
    <text evidence="1">The sequence shown here is derived from an EMBL/GenBank/DDBJ whole genome shotgun (WGS) entry which is preliminary data.</text>
</comment>
<dbReference type="Proteomes" id="UP000030104">
    <property type="component" value="Unassembled WGS sequence"/>
</dbReference>
<evidence type="ECO:0000313" key="2">
    <source>
        <dbReference type="Proteomes" id="UP000030104"/>
    </source>
</evidence>
<dbReference type="OrthoDB" id="5414271at2759"/>
<keyword evidence="2" id="KW-1185">Reference proteome</keyword>
<evidence type="ECO:0000313" key="1">
    <source>
        <dbReference type="EMBL" id="KGO77208.1"/>
    </source>
</evidence>
<proteinExistence type="predicted"/>
<protein>
    <submittedName>
        <fullName evidence="1">Uncharacterized protein</fullName>
    </submittedName>
</protein>
<dbReference type="STRING" id="40296.A0A0A2LDD2"/>